<dbReference type="InterPro" id="IPR025373">
    <property type="entry name" value="DUF4363"/>
</dbReference>
<dbReference type="EMBL" id="CP003359">
    <property type="protein sequence ID" value="AGB40740.1"/>
    <property type="molecule type" value="Genomic_DNA"/>
</dbReference>
<evidence type="ECO:0008006" key="4">
    <source>
        <dbReference type="Google" id="ProtNLM"/>
    </source>
</evidence>
<proteinExistence type="predicted"/>
<reference evidence="3" key="1">
    <citation type="submission" date="2012-02" db="EMBL/GenBank/DDBJ databases">
        <title>The complete genome of Halobacteroides halobius DSM 5150.</title>
        <authorList>
            <person name="Lucas S."/>
            <person name="Copeland A."/>
            <person name="Lapidus A."/>
            <person name="Glavina del Rio T."/>
            <person name="Dalin E."/>
            <person name="Tice H."/>
            <person name="Bruce D."/>
            <person name="Goodwin L."/>
            <person name="Pitluck S."/>
            <person name="Peters L."/>
            <person name="Mikhailova N."/>
            <person name="Gu W."/>
            <person name="Kyrpides N."/>
            <person name="Mavromatis K."/>
            <person name="Ivanova N."/>
            <person name="Brettin T."/>
            <person name="Detter J.C."/>
            <person name="Han C."/>
            <person name="Larimer F."/>
            <person name="Land M."/>
            <person name="Hauser L."/>
            <person name="Markowitz V."/>
            <person name="Cheng J.-F."/>
            <person name="Hugenholtz P."/>
            <person name="Woyke T."/>
            <person name="Wu D."/>
            <person name="Tindall B."/>
            <person name="Pomrenke H."/>
            <person name="Brambilla E."/>
            <person name="Klenk H.-P."/>
            <person name="Eisen J.A."/>
        </authorList>
    </citation>
    <scope>NUCLEOTIDE SEQUENCE [LARGE SCALE GENOMIC DNA]</scope>
    <source>
        <strain evidence="3">ATCC 35273 / DSM 5150 / MD-1</strain>
    </source>
</reference>
<keyword evidence="1" id="KW-1133">Transmembrane helix</keyword>
<dbReference type="RefSeq" id="WP_015326465.1">
    <property type="nucleotide sequence ID" value="NC_019978.1"/>
</dbReference>
<feature type="transmembrane region" description="Helical" evidence="1">
    <location>
        <begin position="6"/>
        <end position="27"/>
    </location>
</feature>
<organism evidence="2 3">
    <name type="scientific">Halobacteroides halobius (strain ATCC 35273 / DSM 5150 / MD-1)</name>
    <dbReference type="NCBI Taxonomy" id="748449"/>
    <lineage>
        <taxon>Bacteria</taxon>
        <taxon>Bacillati</taxon>
        <taxon>Bacillota</taxon>
        <taxon>Clostridia</taxon>
        <taxon>Halanaerobiales</taxon>
        <taxon>Halobacteroidaceae</taxon>
        <taxon>Halobacteroides</taxon>
    </lineage>
</organism>
<dbReference type="Proteomes" id="UP000010880">
    <property type="component" value="Chromosome"/>
</dbReference>
<keyword evidence="1" id="KW-0472">Membrane</keyword>
<gene>
    <name evidence="2" type="ordered locus">Halha_0768</name>
</gene>
<dbReference type="Pfam" id="PF14276">
    <property type="entry name" value="DUF4363"/>
    <property type="match status" value="1"/>
</dbReference>
<name>L0K865_HALHC</name>
<dbReference type="eggNOG" id="ENOG5032YCW">
    <property type="taxonomic scope" value="Bacteria"/>
</dbReference>
<evidence type="ECO:0000256" key="1">
    <source>
        <dbReference type="SAM" id="Phobius"/>
    </source>
</evidence>
<dbReference type="KEGG" id="hhl:Halha_0768"/>
<dbReference type="OrthoDB" id="1739442at2"/>
<dbReference type="AlphaFoldDB" id="L0K865"/>
<dbReference type="HOGENOM" id="CLU_2034049_0_0_9"/>
<evidence type="ECO:0000313" key="2">
    <source>
        <dbReference type="EMBL" id="AGB40740.1"/>
    </source>
</evidence>
<keyword evidence="3" id="KW-1185">Reference proteome</keyword>
<sequence>MKKTTAYLIPVIILITFIILMNAGAFLKQSLTKEDNVSKYISAVRKNILHNNWQEASKNAKKLEKAWQTVLTRIQFNIEKDEVVNLDISINRLQGAVTAQNKTTSLVEINTVDTMWQKIGR</sequence>
<evidence type="ECO:0000313" key="3">
    <source>
        <dbReference type="Proteomes" id="UP000010880"/>
    </source>
</evidence>
<dbReference type="STRING" id="748449.Halha_0768"/>
<protein>
    <recommendedName>
        <fullName evidence="4">DUF4363 domain-containing protein</fullName>
    </recommendedName>
</protein>
<accession>L0K865</accession>
<keyword evidence="1" id="KW-0812">Transmembrane</keyword>